<feature type="transmembrane region" description="Helical" evidence="9">
    <location>
        <begin position="560"/>
        <end position="584"/>
    </location>
</feature>
<accession>A0A1Y3B9Q7</accession>
<evidence type="ECO:0000313" key="11">
    <source>
        <dbReference type="EMBL" id="OTF77589.1"/>
    </source>
</evidence>
<keyword evidence="8 9" id="KW-0472">Membrane</keyword>
<dbReference type="InterPro" id="IPR017871">
    <property type="entry name" value="ABC_transporter-like_CS"/>
</dbReference>
<keyword evidence="4 9" id="KW-0812">Transmembrane</keyword>
<dbReference type="InterPro" id="IPR027417">
    <property type="entry name" value="P-loop_NTPase"/>
</dbReference>
<protein>
    <submittedName>
        <fullName evidence="11">ABC transporter sub-family G-like protein</fullName>
    </submittedName>
</protein>
<dbReference type="PROSITE" id="PS50893">
    <property type="entry name" value="ABC_TRANSPORTER_2"/>
    <property type="match status" value="1"/>
</dbReference>
<keyword evidence="6" id="KW-0067">ATP-binding</keyword>
<evidence type="ECO:0000256" key="8">
    <source>
        <dbReference type="ARBA" id="ARBA00023136"/>
    </source>
</evidence>
<keyword evidence="12" id="KW-1185">Reference proteome</keyword>
<keyword evidence="7 9" id="KW-1133">Transmembrane helix</keyword>
<comment type="caution">
    <text evidence="11">The sequence shown here is derived from an EMBL/GenBank/DDBJ whole genome shotgun (WGS) entry which is preliminary data.</text>
</comment>
<feature type="domain" description="ABC transporter" evidence="10">
    <location>
        <begin position="45"/>
        <end position="321"/>
    </location>
</feature>
<dbReference type="SMART" id="SM00382">
    <property type="entry name" value="AAA"/>
    <property type="match status" value="1"/>
</dbReference>
<dbReference type="GO" id="GO:0005886">
    <property type="term" value="C:plasma membrane"/>
    <property type="evidence" value="ECO:0007669"/>
    <property type="project" value="TreeGrafter"/>
</dbReference>
<evidence type="ECO:0000256" key="1">
    <source>
        <dbReference type="ARBA" id="ARBA00004141"/>
    </source>
</evidence>
<dbReference type="GO" id="GO:0005524">
    <property type="term" value="F:ATP binding"/>
    <property type="evidence" value="ECO:0007669"/>
    <property type="project" value="UniProtKB-KW"/>
</dbReference>
<dbReference type="PANTHER" id="PTHR48041">
    <property type="entry name" value="ABC TRANSPORTER G FAMILY MEMBER 28"/>
    <property type="match status" value="1"/>
</dbReference>
<feature type="transmembrane region" description="Helical" evidence="9">
    <location>
        <begin position="407"/>
        <end position="430"/>
    </location>
</feature>
<dbReference type="InterPro" id="IPR043926">
    <property type="entry name" value="ABCG_dom"/>
</dbReference>
<evidence type="ECO:0000256" key="6">
    <source>
        <dbReference type="ARBA" id="ARBA00022840"/>
    </source>
</evidence>
<dbReference type="Pfam" id="PF00005">
    <property type="entry name" value="ABC_tran"/>
    <property type="match status" value="1"/>
</dbReference>
<reference evidence="11 12" key="1">
    <citation type="submission" date="2017-03" db="EMBL/GenBank/DDBJ databases">
        <title>Genome Survey of Euroglyphus maynei.</title>
        <authorList>
            <person name="Arlian L.G."/>
            <person name="Morgan M.S."/>
            <person name="Rider S.D."/>
        </authorList>
    </citation>
    <scope>NUCLEOTIDE SEQUENCE [LARGE SCALE GENOMIC DNA]</scope>
    <source>
        <strain evidence="11">Arlian Lab</strain>
        <tissue evidence="11">Whole body</tissue>
    </source>
</reference>
<keyword evidence="5" id="KW-0547">Nucleotide-binding</keyword>
<evidence type="ECO:0000256" key="5">
    <source>
        <dbReference type="ARBA" id="ARBA00022741"/>
    </source>
</evidence>
<dbReference type="EMBL" id="MUJZ01031851">
    <property type="protein sequence ID" value="OTF77589.1"/>
    <property type="molecule type" value="Genomic_DNA"/>
</dbReference>
<dbReference type="SUPFAM" id="SSF52540">
    <property type="entry name" value="P-loop containing nucleoside triphosphate hydrolases"/>
    <property type="match status" value="1"/>
</dbReference>
<evidence type="ECO:0000256" key="4">
    <source>
        <dbReference type="ARBA" id="ARBA00022692"/>
    </source>
</evidence>
<evidence type="ECO:0000256" key="2">
    <source>
        <dbReference type="ARBA" id="ARBA00005814"/>
    </source>
</evidence>
<proteinExistence type="inferred from homology"/>
<dbReference type="PROSITE" id="PS00211">
    <property type="entry name" value="ABC_TRANSPORTER_1"/>
    <property type="match status" value="1"/>
</dbReference>
<feature type="transmembrane region" description="Helical" evidence="9">
    <location>
        <begin position="436"/>
        <end position="456"/>
    </location>
</feature>
<dbReference type="GO" id="GO:0140359">
    <property type="term" value="F:ABC-type transporter activity"/>
    <property type="evidence" value="ECO:0007669"/>
    <property type="project" value="InterPro"/>
</dbReference>
<dbReference type="GO" id="GO:0016887">
    <property type="term" value="F:ATP hydrolysis activity"/>
    <property type="evidence" value="ECO:0007669"/>
    <property type="project" value="InterPro"/>
</dbReference>
<gene>
    <name evidence="11" type="ORF">BLA29_001193</name>
</gene>
<dbReference type="InterPro" id="IPR003593">
    <property type="entry name" value="AAA+_ATPase"/>
</dbReference>
<dbReference type="Pfam" id="PF01061">
    <property type="entry name" value="ABC2_membrane"/>
    <property type="match status" value="1"/>
</dbReference>
<dbReference type="InterPro" id="IPR003439">
    <property type="entry name" value="ABC_transporter-like_ATP-bd"/>
</dbReference>
<keyword evidence="3" id="KW-0813">Transport</keyword>
<dbReference type="Gene3D" id="3.40.50.300">
    <property type="entry name" value="P-loop containing nucleotide triphosphate hydrolases"/>
    <property type="match status" value="1"/>
</dbReference>
<comment type="similarity">
    <text evidence="2">Belongs to the ABC transporter superfamily. ABCG family. Eye pigment precursor importer (TC 3.A.1.204) subfamily.</text>
</comment>
<dbReference type="Pfam" id="PF19055">
    <property type="entry name" value="ABC2_membrane_7"/>
    <property type="match status" value="1"/>
</dbReference>
<organism evidence="11 12">
    <name type="scientific">Euroglyphus maynei</name>
    <name type="common">Mayne's house dust mite</name>
    <dbReference type="NCBI Taxonomy" id="6958"/>
    <lineage>
        <taxon>Eukaryota</taxon>
        <taxon>Metazoa</taxon>
        <taxon>Ecdysozoa</taxon>
        <taxon>Arthropoda</taxon>
        <taxon>Chelicerata</taxon>
        <taxon>Arachnida</taxon>
        <taxon>Acari</taxon>
        <taxon>Acariformes</taxon>
        <taxon>Sarcoptiformes</taxon>
        <taxon>Astigmata</taxon>
        <taxon>Psoroptidia</taxon>
        <taxon>Analgoidea</taxon>
        <taxon>Pyroglyphidae</taxon>
        <taxon>Pyroglyphinae</taxon>
        <taxon>Euroglyphus</taxon>
    </lineage>
</organism>
<name>A0A1Y3B9Q7_EURMA</name>
<evidence type="ECO:0000313" key="12">
    <source>
        <dbReference type="Proteomes" id="UP000194236"/>
    </source>
</evidence>
<dbReference type="AlphaFoldDB" id="A0A1Y3B9Q7"/>
<dbReference type="InterPro" id="IPR013525">
    <property type="entry name" value="ABC2_TM"/>
</dbReference>
<sequence>MDNNGNNRQINIQIASARQLSAKRKPSSDSDEHITVIWRNLIYTVKRKQLNLSQCFNGSSCSPVTTQKQTILKGISGQFRTGHLTAVMGPSGSGKSTMLECIVGFRKKGLAGNVNVIPQSDNLRVALISQTDYLIEVFTVREMLVYASRLKNHKRQIPIADEQQLEQVVATVSDSKNPLIVPKSSTTTGKNYHHQLAVNIIQRLGLDVCADTRVANCSGGQKKRISIGVEMISKPNILILDEPTSGLDSSACFQTVSVMQRLTKDPHCPTGVVCTIHQPSARVFNLFDHIYIISYNGYCIYEGSPQHMLDYLSNVGLVCPEFHNPADFIAEVAAGEHGTEQILRDPMLNWLRFISHVTTAIFIGNLASYYTALSIAEIPFQICFPTSFAIIGYIMTGQLMTMDRLGYFLLINILMAFTAQSQGLLIGALFMSDASAAVFLGPITTVPIMLFGGFFVRISTIPSYLKIFGYTSYLRYAFELMMMTTYGLDRCQLDPEELASLNGTADKPEWFGMATMILGEGGEKFIDGFARSLGGTFDPSLGKKYSSSLLEQFDVDEDYFYSHFAVLILFIIVLRLVTYFVVAVKISKSN</sequence>
<evidence type="ECO:0000259" key="10">
    <source>
        <dbReference type="PROSITE" id="PS50893"/>
    </source>
</evidence>
<dbReference type="InterPro" id="IPR050352">
    <property type="entry name" value="ABCG_transporters"/>
</dbReference>
<dbReference type="PANTHER" id="PTHR48041:SF78">
    <property type="entry name" value="ABC TRANSPORTER EXPRESSED IN TRACHEA, ISOFORM A"/>
    <property type="match status" value="1"/>
</dbReference>
<feature type="transmembrane region" description="Helical" evidence="9">
    <location>
        <begin position="353"/>
        <end position="372"/>
    </location>
</feature>
<evidence type="ECO:0000256" key="3">
    <source>
        <dbReference type="ARBA" id="ARBA00022448"/>
    </source>
</evidence>
<dbReference type="Proteomes" id="UP000194236">
    <property type="component" value="Unassembled WGS sequence"/>
</dbReference>
<dbReference type="OrthoDB" id="6497389at2759"/>
<comment type="subcellular location">
    <subcellularLocation>
        <location evidence="1">Membrane</location>
        <topology evidence="1">Multi-pass membrane protein</topology>
    </subcellularLocation>
</comment>
<evidence type="ECO:0000256" key="7">
    <source>
        <dbReference type="ARBA" id="ARBA00022989"/>
    </source>
</evidence>
<evidence type="ECO:0000256" key="9">
    <source>
        <dbReference type="SAM" id="Phobius"/>
    </source>
</evidence>
<feature type="transmembrane region" description="Helical" evidence="9">
    <location>
        <begin position="378"/>
        <end position="395"/>
    </location>
</feature>